<keyword evidence="2 7" id="KW-0255">Endonuclease</keyword>
<dbReference type="AlphaFoldDB" id="A9WCA7"/>
<keyword evidence="6" id="KW-0234">DNA repair</keyword>
<dbReference type="SUPFAM" id="SSF51658">
    <property type="entry name" value="Xylose isomerase-like"/>
    <property type="match status" value="1"/>
</dbReference>
<dbReference type="KEGG" id="cau:Caur_0247"/>
<dbReference type="Gene3D" id="3.20.20.150">
    <property type="entry name" value="Divalent-metal-dependent TIM barrel enzymes"/>
    <property type="match status" value="1"/>
</dbReference>
<dbReference type="PATRIC" id="fig|324602.8.peg.287"/>
<dbReference type="Pfam" id="PF03851">
    <property type="entry name" value="UvdE"/>
    <property type="match status" value="1"/>
</dbReference>
<evidence type="ECO:0000256" key="1">
    <source>
        <dbReference type="ARBA" id="ARBA00022722"/>
    </source>
</evidence>
<accession>A9WCA7</accession>
<protein>
    <submittedName>
        <fullName evidence="7">UV damage repair endonuclease-like protein</fullName>
    </submittedName>
</protein>
<dbReference type="STRING" id="324602.Caur_0247"/>
<keyword evidence="1" id="KW-0540">Nuclease</keyword>
<proteinExistence type="predicted"/>
<name>A9WCA7_CHLAA</name>
<evidence type="ECO:0000256" key="3">
    <source>
        <dbReference type="ARBA" id="ARBA00022763"/>
    </source>
</evidence>
<organism evidence="7 8">
    <name type="scientific">Chloroflexus aurantiacus (strain ATCC 29366 / DSM 635 / J-10-fl)</name>
    <dbReference type="NCBI Taxonomy" id="324602"/>
    <lineage>
        <taxon>Bacteria</taxon>
        <taxon>Bacillati</taxon>
        <taxon>Chloroflexota</taxon>
        <taxon>Chloroflexia</taxon>
        <taxon>Chloroflexales</taxon>
        <taxon>Chloroflexineae</taxon>
        <taxon>Chloroflexaceae</taxon>
        <taxon>Chloroflexus</taxon>
    </lineage>
</organism>
<dbReference type="FunCoup" id="A9WCA7">
    <property type="interactions" value="6"/>
</dbReference>
<dbReference type="EMBL" id="CP000909">
    <property type="protein sequence ID" value="ABY33500.1"/>
    <property type="molecule type" value="Genomic_DNA"/>
</dbReference>
<dbReference type="InterPro" id="IPR036237">
    <property type="entry name" value="Xyl_isomerase-like_sf"/>
</dbReference>
<evidence type="ECO:0000313" key="7">
    <source>
        <dbReference type="EMBL" id="ABY33500.1"/>
    </source>
</evidence>
<evidence type="ECO:0000313" key="8">
    <source>
        <dbReference type="Proteomes" id="UP000002008"/>
    </source>
</evidence>
<evidence type="ECO:0000256" key="6">
    <source>
        <dbReference type="ARBA" id="ARBA00023204"/>
    </source>
</evidence>
<dbReference type="RefSeq" id="WP_012256156.1">
    <property type="nucleotide sequence ID" value="NC_010175.1"/>
</dbReference>
<dbReference type="EnsemblBacteria" id="ABY33500">
    <property type="protein sequence ID" value="ABY33500"/>
    <property type="gene ID" value="Caur_0247"/>
</dbReference>
<dbReference type="InParanoid" id="A9WCA7"/>
<keyword evidence="3" id="KW-0227">DNA damage</keyword>
<dbReference type="InterPro" id="IPR004601">
    <property type="entry name" value="UvdE"/>
</dbReference>
<gene>
    <name evidence="7" type="ordered locus">Caur_0247</name>
</gene>
<reference evidence="8" key="1">
    <citation type="journal article" date="2011" name="BMC Genomics">
        <title>Complete genome sequence of the filamentous anoxygenic phototrophic bacterium Chloroflexus aurantiacus.</title>
        <authorList>
            <person name="Tang K.H."/>
            <person name="Barry K."/>
            <person name="Chertkov O."/>
            <person name="Dalin E."/>
            <person name="Han C.S."/>
            <person name="Hauser L.J."/>
            <person name="Honchak B.M."/>
            <person name="Karbach L.E."/>
            <person name="Land M.L."/>
            <person name="Lapidus A."/>
            <person name="Larimer F.W."/>
            <person name="Mikhailova N."/>
            <person name="Pitluck S."/>
            <person name="Pierson B.K."/>
            <person name="Blankenship R.E."/>
        </authorList>
    </citation>
    <scope>NUCLEOTIDE SEQUENCE [LARGE SCALE GENOMIC DNA]</scope>
    <source>
        <strain evidence="8">ATCC 29366 / DSM 635 / J-10-fl</strain>
    </source>
</reference>
<evidence type="ECO:0000256" key="4">
    <source>
        <dbReference type="ARBA" id="ARBA00022769"/>
    </source>
</evidence>
<dbReference type="Proteomes" id="UP000002008">
    <property type="component" value="Chromosome"/>
</dbReference>
<dbReference type="GO" id="GO:0016787">
    <property type="term" value="F:hydrolase activity"/>
    <property type="evidence" value="ECO:0007669"/>
    <property type="project" value="UniProtKB-KW"/>
</dbReference>
<keyword evidence="4" id="KW-0228">DNA excision</keyword>
<keyword evidence="5" id="KW-0378">Hydrolase</keyword>
<dbReference type="PANTHER" id="PTHR31290:SF5">
    <property type="entry name" value="UV-DAMAGE ENDONUCLEASE"/>
    <property type="match status" value="1"/>
</dbReference>
<sequence length="342" mass="37869">MKAIDHPIPGTSHDLAPLYQRASRQSKHAAIRSSGQQYDTTHPGIRLGFAVRTVSQPGLISGSPPHLSILLTHLGDALRYLERTNIRFYRFALPRHFNLSDLAECQTQLALLNQHISTRNLRLGVHLDPHLSLSHSDEQVADATIRTIEATCQLLAALDHAQTINHTLVIHPGAADPAAQQRFIQRWVKLSIQARRRTTIEHTGAGFSLGQLLVLAARTGIPIVFDYLHYRLHNPERLSLALALGLTLATWPHQIRPEVHLSSQRSEAHLLPGRNGTTRVIPPRAGQHADFVVAHDAIALLEAGRGLPPFDLMIEAKAGDLALLRLRQELAHYAPEWAARLA</sequence>
<dbReference type="PANTHER" id="PTHR31290">
    <property type="entry name" value="UV-DAMAGE ENDONUCLEASE"/>
    <property type="match status" value="1"/>
</dbReference>
<dbReference type="HOGENOM" id="CLU_017168_0_0_0"/>
<dbReference type="GO" id="GO:0004519">
    <property type="term" value="F:endonuclease activity"/>
    <property type="evidence" value="ECO:0007669"/>
    <property type="project" value="UniProtKB-KW"/>
</dbReference>
<evidence type="ECO:0000256" key="5">
    <source>
        <dbReference type="ARBA" id="ARBA00022801"/>
    </source>
</evidence>
<keyword evidence="8" id="KW-1185">Reference proteome</keyword>
<dbReference type="GO" id="GO:0009411">
    <property type="term" value="P:response to UV"/>
    <property type="evidence" value="ECO:0007669"/>
    <property type="project" value="InterPro"/>
</dbReference>
<dbReference type="GO" id="GO:0006289">
    <property type="term" value="P:nucleotide-excision repair"/>
    <property type="evidence" value="ECO:0007669"/>
    <property type="project" value="InterPro"/>
</dbReference>
<dbReference type="eggNOG" id="COG4294">
    <property type="taxonomic scope" value="Bacteria"/>
</dbReference>
<evidence type="ECO:0000256" key="2">
    <source>
        <dbReference type="ARBA" id="ARBA00022759"/>
    </source>
</evidence>